<dbReference type="RefSeq" id="XP_009496898.1">
    <property type="nucleotide sequence ID" value="XM_009498623.1"/>
</dbReference>
<dbReference type="GO" id="GO:1990904">
    <property type="term" value="C:ribonucleoprotein complex"/>
    <property type="evidence" value="ECO:0007669"/>
    <property type="project" value="UniProtKB-KW"/>
</dbReference>
<feature type="region of interest" description="Disordered" evidence="3">
    <location>
        <begin position="141"/>
        <end position="173"/>
    </location>
</feature>
<dbReference type="GeneID" id="20529485"/>
<dbReference type="GO" id="GO:0003735">
    <property type="term" value="F:structural constituent of ribosome"/>
    <property type="evidence" value="ECO:0007669"/>
    <property type="project" value="InterPro"/>
</dbReference>
<reference evidence="4" key="1">
    <citation type="submission" date="2013-04" db="EMBL/GenBank/DDBJ databases">
        <title>The Genome Sequence of Fonticula alba ATCC 38817.</title>
        <authorList>
            <consortium name="The Broad Institute Genomics Platform"/>
            <person name="Russ C."/>
            <person name="Cuomo C."/>
            <person name="Burger G."/>
            <person name="Gray M.W."/>
            <person name="Holland P.W.H."/>
            <person name="King N."/>
            <person name="Lang F.B.F."/>
            <person name="Roger A.J."/>
            <person name="Ruiz-Trillo I."/>
            <person name="Brown M."/>
            <person name="Walker B."/>
            <person name="Young S."/>
            <person name="Zeng Q."/>
            <person name="Gargeya S."/>
            <person name="Fitzgerald M."/>
            <person name="Haas B."/>
            <person name="Abouelleil A."/>
            <person name="Allen A.W."/>
            <person name="Alvarado L."/>
            <person name="Arachchi H.M."/>
            <person name="Berlin A.M."/>
            <person name="Chapman S.B."/>
            <person name="Gainer-Dewar J."/>
            <person name="Goldberg J."/>
            <person name="Griggs A."/>
            <person name="Gujja S."/>
            <person name="Hansen M."/>
            <person name="Howarth C."/>
            <person name="Imamovic A."/>
            <person name="Ireland A."/>
            <person name="Larimer J."/>
            <person name="McCowan C."/>
            <person name="Murphy C."/>
            <person name="Pearson M."/>
            <person name="Poon T.W."/>
            <person name="Priest M."/>
            <person name="Roberts A."/>
            <person name="Saif S."/>
            <person name="Shea T."/>
            <person name="Sisk P."/>
            <person name="Sykes S."/>
            <person name="Wortman J."/>
            <person name="Nusbaum C."/>
            <person name="Birren B."/>
        </authorList>
    </citation>
    <scope>NUCLEOTIDE SEQUENCE [LARGE SCALE GENOMIC DNA]</scope>
    <source>
        <strain evidence="4">ATCC 38817</strain>
    </source>
</reference>
<dbReference type="OrthoDB" id="21463at2759"/>
<keyword evidence="1" id="KW-0689">Ribosomal protein</keyword>
<keyword evidence="5" id="KW-1185">Reference proteome</keyword>
<feature type="region of interest" description="Disordered" evidence="3">
    <location>
        <begin position="549"/>
        <end position="580"/>
    </location>
</feature>
<dbReference type="Gene3D" id="4.10.640.10">
    <property type="entry name" value="Ribosomal protein S18"/>
    <property type="match status" value="1"/>
</dbReference>
<dbReference type="Pfam" id="PF01084">
    <property type="entry name" value="Ribosomal_S18"/>
    <property type="match status" value="1"/>
</dbReference>
<dbReference type="InterPro" id="IPR036870">
    <property type="entry name" value="Ribosomal_bS18_sf"/>
</dbReference>
<accession>A0A058Z2Z9</accession>
<proteinExistence type="predicted"/>
<keyword evidence="2" id="KW-0687">Ribonucleoprotein</keyword>
<dbReference type="GO" id="GO:0006412">
    <property type="term" value="P:translation"/>
    <property type="evidence" value="ECO:0007669"/>
    <property type="project" value="InterPro"/>
</dbReference>
<dbReference type="AlphaFoldDB" id="A0A058Z2Z9"/>
<evidence type="ECO:0000313" key="5">
    <source>
        <dbReference type="Proteomes" id="UP000030693"/>
    </source>
</evidence>
<dbReference type="GO" id="GO:0005840">
    <property type="term" value="C:ribosome"/>
    <property type="evidence" value="ECO:0007669"/>
    <property type="project" value="UniProtKB-KW"/>
</dbReference>
<dbReference type="InterPro" id="IPR001648">
    <property type="entry name" value="Ribosomal_bS18"/>
</dbReference>
<dbReference type="Proteomes" id="UP000030693">
    <property type="component" value="Unassembled WGS sequence"/>
</dbReference>
<name>A0A058Z2Z9_FONAL</name>
<evidence type="ECO:0000256" key="3">
    <source>
        <dbReference type="SAM" id="MobiDB-lite"/>
    </source>
</evidence>
<evidence type="ECO:0008006" key="6">
    <source>
        <dbReference type="Google" id="ProtNLM"/>
    </source>
</evidence>
<protein>
    <recommendedName>
        <fullName evidence="6">Ribosomal protein S18</fullName>
    </recommendedName>
</protein>
<feature type="compositionally biased region" description="Basic and acidic residues" evidence="3">
    <location>
        <begin position="154"/>
        <end position="165"/>
    </location>
</feature>
<evidence type="ECO:0000256" key="1">
    <source>
        <dbReference type="ARBA" id="ARBA00022980"/>
    </source>
</evidence>
<evidence type="ECO:0000256" key="2">
    <source>
        <dbReference type="ARBA" id="ARBA00023274"/>
    </source>
</evidence>
<sequence length="580" mass="63703">MFRAGIVRLSQQYHSTLPIRGLATLSGSASGGSSNTGRRMTDEEFQSLTPAMYNTFAPYYHNNRPLPNHLLSLLESSTNVSERASPEELSSVAAAMFQRLNLSDDAQQQRTGSFPSFKTTRPDIFAARPRVTSLAVRDAGHPALGGALSDEDVPSDRDTRQRDRGAAGVSASASASADQSVDIFNALFPSDSSDGDSAILAGIASTPAALKYDSYSIGQPMGSAAAKGQAAGSASGAGKGAGSASPQAGPGAAGRLPLNILSVAGRFEEPQFLSELPSHDSIPPQALEQIHQLACSQEMTRTHISNYRNQSILPRKIMFPGHHTEWFPGSLPEALDNGRDVLITPPSEALEPEYRRLLDFDTVPNHNPMLTYAQQMYQDASLARLVTDSHDDAGRHRLLQPLGLSRRLTRPWARRAVTFERDLGHRLDHKNVWSTIPILHVRGRIFNRKKTILSQTSHRRMSKVIRRSQAMGILPYFSNFYLQHKETYIHNPNLFFEIARGDGEMDATLESFPHRFARVFGQRPAEMLYERDSMSKFEIPPEDPDWEANMYDTGQNYSGADKNSIMAGAFSDGDVGPMSD</sequence>
<gene>
    <name evidence="4" type="ORF">H696_04760</name>
</gene>
<evidence type="ECO:0000313" key="4">
    <source>
        <dbReference type="EMBL" id="KCV68466.1"/>
    </source>
</evidence>
<dbReference type="EMBL" id="KB932208">
    <property type="protein sequence ID" value="KCV68466.1"/>
    <property type="molecule type" value="Genomic_DNA"/>
</dbReference>
<dbReference type="SUPFAM" id="SSF46911">
    <property type="entry name" value="Ribosomal protein S18"/>
    <property type="match status" value="1"/>
</dbReference>
<organism evidence="4">
    <name type="scientific">Fonticula alba</name>
    <name type="common">Slime mold</name>
    <dbReference type="NCBI Taxonomy" id="691883"/>
    <lineage>
        <taxon>Eukaryota</taxon>
        <taxon>Rotosphaerida</taxon>
        <taxon>Fonticulaceae</taxon>
        <taxon>Fonticula</taxon>
    </lineage>
</organism>
<feature type="region of interest" description="Disordered" evidence="3">
    <location>
        <begin position="229"/>
        <end position="250"/>
    </location>
</feature>